<dbReference type="Pfam" id="PF02974">
    <property type="entry name" value="Inh"/>
    <property type="match status" value="1"/>
</dbReference>
<accession>A0ABQ1LHY7</accession>
<evidence type="ECO:0000313" key="4">
    <source>
        <dbReference type="Proteomes" id="UP000645462"/>
    </source>
</evidence>
<keyword evidence="1" id="KW-0732">Signal</keyword>
<evidence type="ECO:0000259" key="2">
    <source>
        <dbReference type="Pfam" id="PF02974"/>
    </source>
</evidence>
<proteinExistence type="predicted"/>
<dbReference type="EMBL" id="BMFC01000029">
    <property type="protein sequence ID" value="GGC23686.1"/>
    <property type="molecule type" value="Genomic_DNA"/>
</dbReference>
<keyword evidence="4" id="KW-1185">Reference proteome</keyword>
<name>A0ABQ1LHY7_9RHOB</name>
<feature type="domain" description="Alkaline proteinase inhibitor/ Outer membrane lipoprotein Omp19" evidence="2">
    <location>
        <begin position="21"/>
        <end position="100"/>
    </location>
</feature>
<dbReference type="SUPFAM" id="SSF50882">
    <property type="entry name" value="beta-Barrel protease inhibitors"/>
    <property type="match status" value="1"/>
</dbReference>
<evidence type="ECO:0000256" key="1">
    <source>
        <dbReference type="ARBA" id="ARBA00022729"/>
    </source>
</evidence>
<dbReference type="InterPro" id="IPR021140">
    <property type="entry name" value="Inh/Omp19"/>
</dbReference>
<reference evidence="4" key="1">
    <citation type="journal article" date="2019" name="Int. J. Syst. Evol. Microbiol.">
        <title>The Global Catalogue of Microorganisms (GCM) 10K type strain sequencing project: providing services to taxonomists for standard genome sequencing and annotation.</title>
        <authorList>
            <consortium name="The Broad Institute Genomics Platform"/>
            <consortium name="The Broad Institute Genome Sequencing Center for Infectious Disease"/>
            <person name="Wu L."/>
            <person name="Ma J."/>
        </authorList>
    </citation>
    <scope>NUCLEOTIDE SEQUENCE [LARGE SCALE GENOMIC DNA]</scope>
    <source>
        <strain evidence="4">CGMCC 1.12478</strain>
    </source>
</reference>
<organism evidence="3 4">
    <name type="scientific">Marivita lacus</name>
    <dbReference type="NCBI Taxonomy" id="1323742"/>
    <lineage>
        <taxon>Bacteria</taxon>
        <taxon>Pseudomonadati</taxon>
        <taxon>Pseudomonadota</taxon>
        <taxon>Alphaproteobacteria</taxon>
        <taxon>Rhodobacterales</taxon>
        <taxon>Roseobacteraceae</taxon>
        <taxon>Marivita</taxon>
    </lineage>
</organism>
<sequence>MDTGALIGAILGGATPVGANTASDYVGQWRAITEDNRECRVNLMESRAPNAPATAQTVGCSGDLFWVTRWSLRGTELVLSDAFGNKQIKLRPTALNRLDGDVTMWR</sequence>
<evidence type="ECO:0000313" key="3">
    <source>
        <dbReference type="EMBL" id="GGC23686.1"/>
    </source>
</evidence>
<comment type="caution">
    <text evidence="3">The sequence shown here is derived from an EMBL/GenBank/DDBJ whole genome shotgun (WGS) entry which is preliminary data.</text>
</comment>
<protein>
    <recommendedName>
        <fullName evidence="2">Alkaline proteinase inhibitor/ Outer membrane lipoprotein Omp19 domain-containing protein</fullName>
    </recommendedName>
</protein>
<dbReference type="Proteomes" id="UP000645462">
    <property type="component" value="Unassembled WGS sequence"/>
</dbReference>
<gene>
    <name evidence="3" type="ORF">GCM10011363_45270</name>
</gene>
<dbReference type="Gene3D" id="2.40.128.10">
    <property type="match status" value="1"/>
</dbReference>
<dbReference type="InterPro" id="IPR016085">
    <property type="entry name" value="Protease_inh_B-barrel_dom"/>
</dbReference>